<keyword evidence="3" id="KW-1185">Reference proteome</keyword>
<comment type="caution">
    <text evidence="2">The sequence shown here is derived from an EMBL/GenBank/DDBJ whole genome shotgun (WGS) entry which is preliminary data.</text>
</comment>
<sequence length="83" mass="8635">MVTCVELGAGTLVAWSSLVAVAGFARDPVIGLARKCFRPAVSVLIVSTVIATYLLWIDDPLHSRCGGSSSCIPGSSTPFGLIR</sequence>
<dbReference type="AlphaFoldDB" id="K6VXY7"/>
<keyword evidence="1" id="KW-0472">Membrane</keyword>
<dbReference type="STRING" id="1108045.GORHZ_145_00210"/>
<evidence type="ECO:0000256" key="1">
    <source>
        <dbReference type="SAM" id="Phobius"/>
    </source>
</evidence>
<gene>
    <name evidence="2" type="ORF">GORHZ_145_00210</name>
</gene>
<accession>K6VXY7</accession>
<keyword evidence="1" id="KW-1133">Transmembrane helix</keyword>
<evidence type="ECO:0000313" key="2">
    <source>
        <dbReference type="EMBL" id="GAB91765.1"/>
    </source>
</evidence>
<dbReference type="OrthoDB" id="8641791at2"/>
<organism evidence="2 3">
    <name type="scientific">Gordonia rhizosphera NBRC 16068</name>
    <dbReference type="NCBI Taxonomy" id="1108045"/>
    <lineage>
        <taxon>Bacteria</taxon>
        <taxon>Bacillati</taxon>
        <taxon>Actinomycetota</taxon>
        <taxon>Actinomycetes</taxon>
        <taxon>Mycobacteriales</taxon>
        <taxon>Gordoniaceae</taxon>
        <taxon>Gordonia</taxon>
    </lineage>
</organism>
<reference evidence="2 3" key="1">
    <citation type="submission" date="2012-08" db="EMBL/GenBank/DDBJ databases">
        <title>Whole genome shotgun sequence of Gordonia rhizosphera NBRC 16068.</title>
        <authorList>
            <person name="Takarada H."/>
            <person name="Isaki S."/>
            <person name="Hosoyama A."/>
            <person name="Tsuchikane K."/>
            <person name="Katsumata H."/>
            <person name="Baba S."/>
            <person name="Ohji S."/>
            <person name="Yamazaki S."/>
            <person name="Fujita N."/>
        </authorList>
    </citation>
    <scope>NUCLEOTIDE SEQUENCE [LARGE SCALE GENOMIC DNA]</scope>
    <source>
        <strain evidence="2 3">NBRC 16068</strain>
    </source>
</reference>
<feature type="transmembrane region" description="Helical" evidence="1">
    <location>
        <begin position="6"/>
        <end position="25"/>
    </location>
</feature>
<dbReference type="Proteomes" id="UP000008363">
    <property type="component" value="Unassembled WGS sequence"/>
</dbReference>
<keyword evidence="1" id="KW-0812">Transmembrane</keyword>
<protein>
    <submittedName>
        <fullName evidence="2">Uncharacterized protein</fullName>
    </submittedName>
</protein>
<name>K6VXY7_9ACTN</name>
<dbReference type="RefSeq" id="WP_006335617.1">
    <property type="nucleotide sequence ID" value="NZ_BAHC01000145.1"/>
</dbReference>
<dbReference type="EMBL" id="BAHC01000145">
    <property type="protein sequence ID" value="GAB91765.1"/>
    <property type="molecule type" value="Genomic_DNA"/>
</dbReference>
<evidence type="ECO:0000313" key="3">
    <source>
        <dbReference type="Proteomes" id="UP000008363"/>
    </source>
</evidence>
<feature type="transmembrane region" description="Helical" evidence="1">
    <location>
        <begin position="37"/>
        <end position="56"/>
    </location>
</feature>
<proteinExistence type="predicted"/>